<reference evidence="1" key="1">
    <citation type="submission" date="2021-02" db="EMBL/GenBank/DDBJ databases">
        <authorList>
            <person name="Dougan E. K."/>
            <person name="Rhodes N."/>
            <person name="Thang M."/>
            <person name="Chan C."/>
        </authorList>
    </citation>
    <scope>NUCLEOTIDE SEQUENCE</scope>
</reference>
<dbReference type="Gene3D" id="2.60.120.200">
    <property type="match status" value="1"/>
</dbReference>
<sequence length="817" mass="90469">MLKDHELPLADVLQAKVCAIRAMAEATAAYRFENAKQLKHLRDALAVEQTALWARLAQAKELHQAITARVAEAVEIEDFDKAEEVYELQRLAEDCIKGFELDESQGGSADLTSGAISLGTASSLGLLEGDFTVEFWMRCHDVANQCPLLTGDPSSSGSFPSLYAKPGGGIQLDFAGGSSYSSRMRLQQTRRWTHVAFSFSFSATDNDFKVIIYQDGLQVEFGSEIWAINVDSEIRLGPFPGKLAEFRIWDHARAAEEVETWMSRRCKGDEPGLACCLSLRPARGLSDSTLDPEKALAAGHFFSDRGQWDGQITWDGDCPSQLLDPGVDLPYELVSECPICSIAFTEGSHYCRECGKKRPRKQVKPDTATISDPWSDQSLLRAWQWLDSSHETKVGERRRMVERRQLESETRQEGERQRKAYLEWQEQQRQQEEMEAKLKAEEVRPGSEVRLPIWKAAERVQEDERNLRSMTVSKVPGEPPHPQVPHRFGATMTFISTDTGMDTNLTMLTLGFFQRLFFDRGFTNMFAWAGNAMLSEYAGEHMVAGRSCQLWRYRAAIKKLQSSYHFNEITTQADCTIVDQTLLEKPSICDSVAPACENGRGAGPVTLDAFVFHPGISAADYNLEDQNVADLHGDALFICMDCLGNQTSFIDHNYTRISRYSLLVSPAFGQYALCNGYPDTSPPGPVCDGGDARLVGKEAPFFAGDGESRCAADSPIGFWYGLPKSGHCAPGEVPAKTASESGCTWSIIKRHKTINQTCLLNDHHYLSFCQADFKEGASFPRSQAALLAAFSSEDASQGGCPDIGGPDFQSEVTSLVV</sequence>
<gene>
    <name evidence="1" type="ORF">SPIL2461_LOCUS6009</name>
</gene>
<dbReference type="InterPro" id="IPR013320">
    <property type="entry name" value="ConA-like_dom_sf"/>
</dbReference>
<dbReference type="SUPFAM" id="SSF49899">
    <property type="entry name" value="Concanavalin A-like lectins/glucanases"/>
    <property type="match status" value="1"/>
</dbReference>
<name>A0A812MK81_SYMPI</name>
<comment type="caution">
    <text evidence="1">The sequence shown here is derived from an EMBL/GenBank/DDBJ whole genome shotgun (WGS) entry which is preliminary data.</text>
</comment>
<organism evidence="1 2">
    <name type="scientific">Symbiodinium pilosum</name>
    <name type="common">Dinoflagellate</name>
    <dbReference type="NCBI Taxonomy" id="2952"/>
    <lineage>
        <taxon>Eukaryota</taxon>
        <taxon>Sar</taxon>
        <taxon>Alveolata</taxon>
        <taxon>Dinophyceae</taxon>
        <taxon>Suessiales</taxon>
        <taxon>Symbiodiniaceae</taxon>
        <taxon>Symbiodinium</taxon>
    </lineage>
</organism>
<proteinExistence type="predicted"/>
<dbReference type="Proteomes" id="UP000649617">
    <property type="component" value="Unassembled WGS sequence"/>
</dbReference>
<evidence type="ECO:0000313" key="1">
    <source>
        <dbReference type="EMBL" id="CAE7272283.1"/>
    </source>
</evidence>
<protein>
    <recommendedName>
        <fullName evidence="3">LamG-like jellyroll fold domain-containing protein</fullName>
    </recommendedName>
</protein>
<keyword evidence="2" id="KW-1185">Reference proteome</keyword>
<evidence type="ECO:0008006" key="3">
    <source>
        <dbReference type="Google" id="ProtNLM"/>
    </source>
</evidence>
<dbReference type="Pfam" id="PF13385">
    <property type="entry name" value="Laminin_G_3"/>
    <property type="match status" value="1"/>
</dbReference>
<dbReference type="EMBL" id="CAJNIZ010008813">
    <property type="protein sequence ID" value="CAE7272283.1"/>
    <property type="molecule type" value="Genomic_DNA"/>
</dbReference>
<dbReference type="OrthoDB" id="420492at2759"/>
<dbReference type="AlphaFoldDB" id="A0A812MK81"/>
<accession>A0A812MK81</accession>
<evidence type="ECO:0000313" key="2">
    <source>
        <dbReference type="Proteomes" id="UP000649617"/>
    </source>
</evidence>